<reference evidence="4 5" key="1">
    <citation type="submission" date="2020-07" db="EMBL/GenBank/DDBJ databases">
        <title>Sequencing the genomes of 1000 actinobacteria strains.</title>
        <authorList>
            <person name="Klenk H.-P."/>
        </authorList>
    </citation>
    <scope>NUCLEOTIDE SEQUENCE [LARGE SCALE GENOMIC DNA]</scope>
    <source>
        <strain evidence="4 5">DSM 17380</strain>
    </source>
</reference>
<dbReference type="PANTHER" id="PTHR30576">
    <property type="entry name" value="COLANIC BIOSYNTHESIS UDP-GLUCOSE LIPID CARRIER TRANSFERASE"/>
    <property type="match status" value="1"/>
</dbReference>
<keyword evidence="2" id="KW-0472">Membrane</keyword>
<proteinExistence type="inferred from homology"/>
<dbReference type="PANTHER" id="PTHR30576:SF10">
    <property type="entry name" value="SLL5057 PROTEIN"/>
    <property type="match status" value="1"/>
</dbReference>
<feature type="transmembrane region" description="Helical" evidence="2">
    <location>
        <begin position="66"/>
        <end position="86"/>
    </location>
</feature>
<accession>A0A852R9Z1</accession>
<feature type="transmembrane region" description="Helical" evidence="2">
    <location>
        <begin position="34"/>
        <end position="60"/>
    </location>
</feature>
<name>A0A852R9Z1_9MICO</name>
<evidence type="ECO:0000313" key="4">
    <source>
        <dbReference type="EMBL" id="NYD25204.1"/>
    </source>
</evidence>
<sequence length="357" mass="37739">MSTIDVRPQAPAAALVPTTAPNFRARSALAAVEALLLFASPFLVSAMLAAHNGTAILAAIQHPQLAIDALLLTGVWVMSLLVAGAYDPRPRPALGSELRTVTGASLATVGTVATLALIGDGYDIRGAIFASLALGYGLLCAERTAISIVRSRKQSAPTLIPPGKRCFDVSIAGAALITLAPLLGLIALAVRLQDGGPAVFRQVRVGQNGKPFTMLKFRSMVTNAEAQQASLAAANEAEGPLFKIKRDPRVTRVGHFLRKTSLDELPQLVNVLNGTMSLVGPRPALPSEVATYTDLERKRLTVPPGITGLWQVTGRSDLGWQEGVQLDLEYVSHRSISFDLRILGRTLGAVLRSSGAY</sequence>
<comment type="similarity">
    <text evidence="1">Belongs to the bacterial sugar transferase family.</text>
</comment>
<dbReference type="Pfam" id="PF02397">
    <property type="entry name" value="Bac_transf"/>
    <property type="match status" value="1"/>
</dbReference>
<dbReference type="InterPro" id="IPR003362">
    <property type="entry name" value="Bact_transf"/>
</dbReference>
<organism evidence="4 5">
    <name type="scientific">Leucobacter aridicollis</name>
    <dbReference type="NCBI Taxonomy" id="283878"/>
    <lineage>
        <taxon>Bacteria</taxon>
        <taxon>Bacillati</taxon>
        <taxon>Actinomycetota</taxon>
        <taxon>Actinomycetes</taxon>
        <taxon>Micrococcales</taxon>
        <taxon>Microbacteriaceae</taxon>
        <taxon>Leucobacter</taxon>
    </lineage>
</organism>
<evidence type="ECO:0000259" key="3">
    <source>
        <dbReference type="Pfam" id="PF02397"/>
    </source>
</evidence>
<evidence type="ECO:0000313" key="5">
    <source>
        <dbReference type="Proteomes" id="UP000586095"/>
    </source>
</evidence>
<comment type="caution">
    <text evidence="4">The sequence shown here is derived from an EMBL/GenBank/DDBJ whole genome shotgun (WGS) entry which is preliminary data.</text>
</comment>
<dbReference type="Proteomes" id="UP000586095">
    <property type="component" value="Unassembled WGS sequence"/>
</dbReference>
<dbReference type="GO" id="GO:0016780">
    <property type="term" value="F:phosphotransferase activity, for other substituted phosphate groups"/>
    <property type="evidence" value="ECO:0007669"/>
    <property type="project" value="TreeGrafter"/>
</dbReference>
<protein>
    <submittedName>
        <fullName evidence="4">Lipopolysaccharide/colanic/teichoic acid biosynthesis glycosyltransferase</fullName>
    </submittedName>
</protein>
<evidence type="ECO:0000256" key="1">
    <source>
        <dbReference type="ARBA" id="ARBA00006464"/>
    </source>
</evidence>
<feature type="transmembrane region" description="Helical" evidence="2">
    <location>
        <begin position="124"/>
        <end position="146"/>
    </location>
</feature>
<feature type="domain" description="Bacterial sugar transferase" evidence="3">
    <location>
        <begin position="164"/>
        <end position="351"/>
    </location>
</feature>
<keyword evidence="2" id="KW-1133">Transmembrane helix</keyword>
<gene>
    <name evidence="4" type="ORF">BJ960_000007</name>
</gene>
<dbReference type="AlphaFoldDB" id="A0A852R9Z1"/>
<keyword evidence="2" id="KW-0812">Transmembrane</keyword>
<keyword evidence="4" id="KW-0808">Transferase</keyword>
<feature type="transmembrane region" description="Helical" evidence="2">
    <location>
        <begin position="98"/>
        <end position="118"/>
    </location>
</feature>
<dbReference type="RefSeq" id="WP_185985747.1">
    <property type="nucleotide sequence ID" value="NZ_BAAALZ010000004.1"/>
</dbReference>
<keyword evidence="5" id="KW-1185">Reference proteome</keyword>
<feature type="transmembrane region" description="Helical" evidence="2">
    <location>
        <begin position="167"/>
        <end position="190"/>
    </location>
</feature>
<evidence type="ECO:0000256" key="2">
    <source>
        <dbReference type="SAM" id="Phobius"/>
    </source>
</evidence>
<dbReference type="EMBL" id="JACCBD010000001">
    <property type="protein sequence ID" value="NYD25204.1"/>
    <property type="molecule type" value="Genomic_DNA"/>
</dbReference>